<name>A0A316UCK8_9BASI</name>
<dbReference type="SUPFAM" id="SSF56655">
    <property type="entry name" value="Carbohydrate phosphatase"/>
    <property type="match status" value="1"/>
</dbReference>
<comment type="similarity">
    <text evidence="3 7">Belongs to the inositol monophosphatase superfamily.</text>
</comment>
<dbReference type="CDD" id="cd01639">
    <property type="entry name" value="IMPase"/>
    <property type="match status" value="1"/>
</dbReference>
<dbReference type="Pfam" id="PF00459">
    <property type="entry name" value="Inositol_P"/>
    <property type="match status" value="1"/>
</dbReference>
<dbReference type="UniPathway" id="UPA00823">
    <property type="reaction ID" value="UER00788"/>
</dbReference>
<keyword evidence="9" id="KW-1185">Reference proteome</keyword>
<dbReference type="PROSITE" id="PS00630">
    <property type="entry name" value="IMP_2"/>
    <property type="match status" value="1"/>
</dbReference>
<evidence type="ECO:0000256" key="5">
    <source>
        <dbReference type="ARBA" id="ARBA00022842"/>
    </source>
</evidence>
<dbReference type="GO" id="GO:0007165">
    <property type="term" value="P:signal transduction"/>
    <property type="evidence" value="ECO:0007669"/>
    <property type="project" value="TreeGrafter"/>
</dbReference>
<dbReference type="AlphaFoldDB" id="A0A316UCK8"/>
<evidence type="ECO:0000256" key="4">
    <source>
        <dbReference type="ARBA" id="ARBA00022723"/>
    </source>
</evidence>
<protein>
    <recommendedName>
        <fullName evidence="7">Inositol-1-monophosphatase</fullName>
        <ecNumber evidence="7">3.1.3.25</ecNumber>
    </recommendedName>
</protein>
<dbReference type="InterPro" id="IPR000760">
    <property type="entry name" value="Inositol_monophosphatase-like"/>
</dbReference>
<keyword evidence="7" id="KW-0378">Hydrolase</keyword>
<dbReference type="PANTHER" id="PTHR20854">
    <property type="entry name" value="INOSITOL MONOPHOSPHATASE"/>
    <property type="match status" value="1"/>
</dbReference>
<feature type="binding site" evidence="6">
    <location>
        <position position="245"/>
    </location>
    <ligand>
        <name>Mg(2+)</name>
        <dbReference type="ChEBI" id="CHEBI:18420"/>
        <label>1</label>
        <note>catalytic</note>
    </ligand>
</feature>
<dbReference type="RefSeq" id="XP_025350052.1">
    <property type="nucleotide sequence ID" value="XM_025493787.1"/>
</dbReference>
<feature type="binding site" evidence="6">
    <location>
        <position position="83"/>
    </location>
    <ligand>
        <name>Mg(2+)</name>
        <dbReference type="ChEBI" id="CHEBI:18420"/>
        <label>1</label>
        <note>catalytic</note>
    </ligand>
</feature>
<evidence type="ECO:0000256" key="2">
    <source>
        <dbReference type="ARBA" id="ARBA00001946"/>
    </source>
</evidence>
<dbReference type="EMBL" id="KZ819322">
    <property type="protein sequence ID" value="PWN22892.1"/>
    <property type="molecule type" value="Genomic_DNA"/>
</dbReference>
<dbReference type="InterPro" id="IPR020550">
    <property type="entry name" value="Inositol_monophosphatase_CS"/>
</dbReference>
<dbReference type="PRINTS" id="PR00377">
    <property type="entry name" value="IMPHPHTASES"/>
</dbReference>
<gene>
    <name evidence="8" type="ORF">BCV69DRAFT_292299</name>
</gene>
<dbReference type="GeneID" id="37015521"/>
<accession>A0A316UCK8</accession>
<evidence type="ECO:0000256" key="3">
    <source>
        <dbReference type="ARBA" id="ARBA00009759"/>
    </source>
</evidence>
<dbReference type="InterPro" id="IPR033942">
    <property type="entry name" value="IMPase"/>
</dbReference>
<dbReference type="Gene3D" id="3.30.540.10">
    <property type="entry name" value="Fructose-1,6-Bisphosphatase, subunit A, domain 1"/>
    <property type="match status" value="1"/>
</dbReference>
<dbReference type="PANTHER" id="PTHR20854:SF4">
    <property type="entry name" value="INOSITOL-1-MONOPHOSPHATASE-RELATED"/>
    <property type="match status" value="1"/>
</dbReference>
<evidence type="ECO:0000313" key="8">
    <source>
        <dbReference type="EMBL" id="PWN22892.1"/>
    </source>
</evidence>
<feature type="binding site" evidence="6">
    <location>
        <position position="106"/>
    </location>
    <ligand>
        <name>Mg(2+)</name>
        <dbReference type="ChEBI" id="CHEBI:18420"/>
        <label>1</label>
        <note>catalytic</note>
    </ligand>
</feature>
<dbReference type="EC" id="3.1.3.25" evidence="7"/>
<organism evidence="8 9">
    <name type="scientific">Pseudomicrostroma glucosiphilum</name>
    <dbReference type="NCBI Taxonomy" id="1684307"/>
    <lineage>
        <taxon>Eukaryota</taxon>
        <taxon>Fungi</taxon>
        <taxon>Dikarya</taxon>
        <taxon>Basidiomycota</taxon>
        <taxon>Ustilaginomycotina</taxon>
        <taxon>Exobasidiomycetes</taxon>
        <taxon>Microstromatales</taxon>
        <taxon>Microstromatales incertae sedis</taxon>
        <taxon>Pseudomicrostroma</taxon>
    </lineage>
</organism>
<evidence type="ECO:0000256" key="7">
    <source>
        <dbReference type="RuleBase" id="RU364068"/>
    </source>
</evidence>
<feature type="binding site" evidence="6">
    <location>
        <position position="103"/>
    </location>
    <ligand>
        <name>Mg(2+)</name>
        <dbReference type="ChEBI" id="CHEBI:18420"/>
        <label>1</label>
        <note>catalytic</note>
    </ligand>
</feature>
<dbReference type="GO" id="GO:0006021">
    <property type="term" value="P:inositol biosynthetic process"/>
    <property type="evidence" value="ECO:0007669"/>
    <property type="project" value="UniProtKB-UniPathway"/>
</dbReference>
<dbReference type="GO" id="GO:0008934">
    <property type="term" value="F:inositol monophosphate 1-phosphatase activity"/>
    <property type="evidence" value="ECO:0007669"/>
    <property type="project" value="InterPro"/>
</dbReference>
<dbReference type="GO" id="GO:0046854">
    <property type="term" value="P:phosphatidylinositol phosphate biosynthetic process"/>
    <property type="evidence" value="ECO:0007669"/>
    <property type="project" value="InterPro"/>
</dbReference>
<proteinExistence type="inferred from homology"/>
<evidence type="ECO:0000256" key="6">
    <source>
        <dbReference type="PIRSR" id="PIRSR600760-2"/>
    </source>
</evidence>
<reference evidence="8 9" key="1">
    <citation type="journal article" date="2018" name="Mol. Biol. Evol.">
        <title>Broad Genomic Sampling Reveals a Smut Pathogenic Ancestry of the Fungal Clade Ustilaginomycotina.</title>
        <authorList>
            <person name="Kijpornyongpan T."/>
            <person name="Mondo S.J."/>
            <person name="Barry K."/>
            <person name="Sandor L."/>
            <person name="Lee J."/>
            <person name="Lipzen A."/>
            <person name="Pangilinan J."/>
            <person name="LaButti K."/>
            <person name="Hainaut M."/>
            <person name="Henrissat B."/>
            <person name="Grigoriev I.V."/>
            <person name="Spatafora J.W."/>
            <person name="Aime M.C."/>
        </authorList>
    </citation>
    <scope>NUCLEOTIDE SEQUENCE [LARGE SCALE GENOMIC DNA]</scope>
    <source>
        <strain evidence="8 9">MCA 4718</strain>
    </source>
</reference>
<evidence type="ECO:0000313" key="9">
    <source>
        <dbReference type="Proteomes" id="UP000245942"/>
    </source>
</evidence>
<dbReference type="Gene3D" id="3.40.190.80">
    <property type="match status" value="1"/>
</dbReference>
<evidence type="ECO:0000256" key="1">
    <source>
        <dbReference type="ARBA" id="ARBA00001033"/>
    </source>
</evidence>
<sequence>MASSSSNSFNAEELLAFAISLSKEAGHLIRTGRANLAASISTDFSSILKKNSADLVTESDKATEELVKKRIGETYPHHKFIGEESWAAGEENDLGEEPTWICDPIDGTTNFVNAFPFCCISLALAYKQKLVIGVVYAPFLDRLYYGLAGSGSFLVTPADTPPRQLPLQRPLPLPSLKQALIALEWGSDRRQEIVGKKARTMERLCSEEGNMVQGIRSIGSAALSCCLVAEGAVSLYHEIGCWAWDVAAGWVMVNEAGGLTVGSKGHTLSLLSSNSPDLGIVTPEILQGRKYCCVRAIGDLPAGEDGNGARSGKEQQGALLKEFFEAMDEWEA</sequence>
<dbReference type="OrthoDB" id="10254945at2759"/>
<comment type="pathway">
    <text evidence="7">Polyol metabolism; myo-inositol biosynthesis; myo-inositol from D-glucose 6-phosphate: step 2/2.</text>
</comment>
<keyword evidence="4 6" id="KW-0479">Metal-binding</keyword>
<dbReference type="STRING" id="1684307.A0A316UCK8"/>
<feature type="binding site" evidence="6">
    <location>
        <position position="105"/>
    </location>
    <ligand>
        <name>Mg(2+)</name>
        <dbReference type="ChEBI" id="CHEBI:18420"/>
        <label>1</label>
        <note>catalytic</note>
    </ligand>
</feature>
<dbReference type="Proteomes" id="UP000245942">
    <property type="component" value="Unassembled WGS sequence"/>
</dbReference>
<keyword evidence="5 6" id="KW-0460">Magnesium</keyword>
<dbReference type="GO" id="GO:0046872">
    <property type="term" value="F:metal ion binding"/>
    <property type="evidence" value="ECO:0007669"/>
    <property type="project" value="UniProtKB-KW"/>
</dbReference>
<comment type="cofactor">
    <cofactor evidence="2 6 7">
        <name>Mg(2+)</name>
        <dbReference type="ChEBI" id="CHEBI:18420"/>
    </cofactor>
</comment>
<dbReference type="FunFam" id="3.30.540.10:FF:000004">
    <property type="entry name" value="Inositol-1-monophosphatase"/>
    <property type="match status" value="1"/>
</dbReference>
<comment type="catalytic activity">
    <reaction evidence="1 7">
        <text>a myo-inositol phosphate + H2O = myo-inositol + phosphate</text>
        <dbReference type="Rhea" id="RHEA:24056"/>
        <dbReference type="ChEBI" id="CHEBI:15377"/>
        <dbReference type="ChEBI" id="CHEBI:17268"/>
        <dbReference type="ChEBI" id="CHEBI:43474"/>
        <dbReference type="ChEBI" id="CHEBI:84139"/>
        <dbReference type="EC" id="3.1.3.25"/>
    </reaction>
</comment>